<feature type="transmembrane region" description="Helical" evidence="1">
    <location>
        <begin position="34"/>
        <end position="56"/>
    </location>
</feature>
<evidence type="ECO:0000256" key="1">
    <source>
        <dbReference type="SAM" id="Phobius"/>
    </source>
</evidence>
<name>A0A510HFH1_9ACTN</name>
<dbReference type="Proteomes" id="UP000318065">
    <property type="component" value="Chromosome"/>
</dbReference>
<evidence type="ECO:0008006" key="4">
    <source>
        <dbReference type="Google" id="ProtNLM"/>
    </source>
</evidence>
<feature type="transmembrane region" description="Helical" evidence="1">
    <location>
        <begin position="244"/>
        <end position="264"/>
    </location>
</feature>
<sequence length="700" mass="73870">MLRDLIVALCVALPLVLLPGYPWARVLCGEEDRAARLIFGLALSLATVPAAALAAARLSGTGVTAAAALLGSGAVFLSGVAVSLVFGPARPADKPLLALPSAPLGPAALLPLGGALLVGIGVASGAVPGGWWPSVAAALLAGAAGALGLARPGGGAGFPVPPRASALRAFALPASLLLALLWGYSGPVLHDWPFIRGVDHYSHTVMANLMMERAEIYPYLIYPPGFHTLTAVICRLGGLDPLELFPVLAPAFLLLPALALYVLGRTLWGGGLGELAAASLVLLGGTYYYFQDAMYPNMVTAQFLLPMTLAALLRLYAAPGPRTSLLVAVIGSSVVLYHQVSAMYLGLLLALLCVWGLPYLLLREREVGGWMLLSLALLGSLSVLYAWDTYDLPGLVRGLVSGSPGGAATGEAVGMALGTQPPYSFSFLSGTMVSLPVLCLGLFGLVLAAGGTVRRAGRLSYLTLVLWAFVLFVGSRTAMSGFPQRFGRDLGIPLALFAALGLVVVLRSLVPRRPLLVFATSVVALLAVGLIGVRGAQSLQYAAGPSVQLTMTPGIAAAGEWLERHNTGGNIIVGPHANQVPSRMMLAMGDYSALQSFTRKQILRPRDLPPRGPRPLVDVLRVVENPAGGEVPEILRRYDVRYIVLYKNMPDRPTRDYWRAFADHPGLYRVRFENRDVLIVEPRFENGSSSDAPERPADLR</sequence>
<feature type="transmembrane region" description="Helical" evidence="1">
    <location>
        <begin position="63"/>
        <end position="86"/>
    </location>
</feature>
<feature type="transmembrane region" description="Helical" evidence="1">
    <location>
        <begin position="369"/>
        <end position="387"/>
    </location>
</feature>
<evidence type="ECO:0000313" key="2">
    <source>
        <dbReference type="EMBL" id="BBL78700.1"/>
    </source>
</evidence>
<feature type="transmembrane region" description="Helical" evidence="1">
    <location>
        <begin position="515"/>
        <end position="533"/>
    </location>
</feature>
<proteinExistence type="predicted"/>
<feature type="transmembrane region" description="Helical" evidence="1">
    <location>
        <begin position="170"/>
        <end position="195"/>
    </location>
</feature>
<evidence type="ECO:0000313" key="3">
    <source>
        <dbReference type="Proteomes" id="UP000318065"/>
    </source>
</evidence>
<keyword evidence="3" id="KW-1185">Reference proteome</keyword>
<keyword evidence="1" id="KW-1133">Transmembrane helix</keyword>
<protein>
    <recommendedName>
        <fullName evidence="4">Glycosyltransferase RgtA/B/C/D-like domain-containing protein</fullName>
    </recommendedName>
</protein>
<gene>
    <name evidence="2" type="ORF">RxyAA322_05540</name>
</gene>
<dbReference type="EMBL" id="AP019791">
    <property type="protein sequence ID" value="BBL78700.1"/>
    <property type="molecule type" value="Genomic_DNA"/>
</dbReference>
<feature type="transmembrane region" description="Helical" evidence="1">
    <location>
        <begin position="490"/>
        <end position="510"/>
    </location>
</feature>
<keyword evidence="1" id="KW-0472">Membrane</keyword>
<dbReference type="RefSeq" id="WP_172620637.1">
    <property type="nucleotide sequence ID" value="NZ_AP019791.1"/>
</dbReference>
<feature type="transmembrane region" description="Helical" evidence="1">
    <location>
        <begin position="271"/>
        <end position="290"/>
    </location>
</feature>
<feature type="transmembrane region" description="Helical" evidence="1">
    <location>
        <begin position="459"/>
        <end position="478"/>
    </location>
</feature>
<feature type="transmembrane region" description="Helical" evidence="1">
    <location>
        <begin position="216"/>
        <end position="238"/>
    </location>
</feature>
<accession>A0A510HFH1</accession>
<feature type="transmembrane region" description="Helical" evidence="1">
    <location>
        <begin position="131"/>
        <end position="150"/>
    </location>
</feature>
<feature type="transmembrane region" description="Helical" evidence="1">
    <location>
        <begin position="106"/>
        <end position="124"/>
    </location>
</feature>
<organism evidence="2 3">
    <name type="scientific">Rubrobacter xylanophilus</name>
    <dbReference type="NCBI Taxonomy" id="49319"/>
    <lineage>
        <taxon>Bacteria</taxon>
        <taxon>Bacillati</taxon>
        <taxon>Actinomycetota</taxon>
        <taxon>Rubrobacteria</taxon>
        <taxon>Rubrobacterales</taxon>
        <taxon>Rubrobacteraceae</taxon>
        <taxon>Rubrobacter</taxon>
    </lineage>
</organism>
<keyword evidence="1" id="KW-0812">Transmembrane</keyword>
<feature type="transmembrane region" description="Helical" evidence="1">
    <location>
        <begin position="344"/>
        <end position="362"/>
    </location>
</feature>
<dbReference type="AlphaFoldDB" id="A0A510HFH1"/>
<feature type="transmembrane region" description="Helical" evidence="1">
    <location>
        <begin position="425"/>
        <end position="447"/>
    </location>
</feature>
<reference evidence="2" key="1">
    <citation type="journal article" date="2019" name="Microbiol. Resour. Announc.">
        <title>Complete Genome Sequence of Rubrobacter xylanophilus Strain AA3-22, Isolated from Arima Onsen in Japan.</title>
        <authorList>
            <person name="Tomariguchi N."/>
            <person name="Miyazaki K."/>
        </authorList>
    </citation>
    <scope>NUCLEOTIDE SEQUENCE [LARGE SCALE GENOMIC DNA]</scope>
    <source>
        <strain evidence="2">AA3-22</strain>
    </source>
</reference>